<dbReference type="RefSeq" id="WP_014200976.1">
    <property type="nucleotide sequence ID" value="NC_016599.1"/>
</dbReference>
<reference evidence="2 3" key="1">
    <citation type="journal article" date="2012" name="Stand. Genomic Sci.">
        <title>Genome sequence of the orange-pigmented seawater bacterium Owenweeksia hongkongensis type strain (UST20020801(T)).</title>
        <authorList>
            <person name="Riedel T."/>
            <person name="Held B."/>
            <person name="Nolan M."/>
            <person name="Lucas S."/>
            <person name="Lapidus A."/>
            <person name="Tice H."/>
            <person name="Del Rio T.G."/>
            <person name="Cheng J.F."/>
            <person name="Han C."/>
            <person name="Tapia R."/>
            <person name="Goodwin L.A."/>
            <person name="Pitluck S."/>
            <person name="Liolios K."/>
            <person name="Mavromatis K."/>
            <person name="Pagani I."/>
            <person name="Ivanova N."/>
            <person name="Mikhailova N."/>
            <person name="Pati A."/>
            <person name="Chen A."/>
            <person name="Palaniappan K."/>
            <person name="Rohde M."/>
            <person name="Tindall B.J."/>
            <person name="Detter J.C."/>
            <person name="Goker M."/>
            <person name="Woyke T."/>
            <person name="Bristow J."/>
            <person name="Eisen J.A."/>
            <person name="Markowitz V."/>
            <person name="Hugenholtz P."/>
            <person name="Klenk H.P."/>
            <person name="Kyrpides N.C."/>
        </authorList>
    </citation>
    <scope>NUCLEOTIDE SEQUENCE</scope>
    <source>
        <strain evidence="3">DSM 17368 / JCM 12287 / NRRL B-23963</strain>
    </source>
</reference>
<feature type="chain" id="PRO_5003515471" description="Outer membrane protein beta-barrel domain-containing protein" evidence="1">
    <location>
        <begin position="18"/>
        <end position="206"/>
    </location>
</feature>
<accession>G8R0F5</accession>
<dbReference type="STRING" id="926562.Oweho_0600"/>
<keyword evidence="1" id="KW-0732">Signal</keyword>
<evidence type="ECO:0000313" key="2">
    <source>
        <dbReference type="EMBL" id="AEV31615.1"/>
    </source>
</evidence>
<dbReference type="EMBL" id="CP003156">
    <property type="protein sequence ID" value="AEV31615.1"/>
    <property type="molecule type" value="Genomic_DNA"/>
</dbReference>
<organism evidence="2 3">
    <name type="scientific">Owenweeksia hongkongensis (strain DSM 17368 / CIP 108786 / JCM 12287 / NRRL B-23963 / UST20020801)</name>
    <dbReference type="NCBI Taxonomy" id="926562"/>
    <lineage>
        <taxon>Bacteria</taxon>
        <taxon>Pseudomonadati</taxon>
        <taxon>Bacteroidota</taxon>
        <taxon>Flavobacteriia</taxon>
        <taxon>Flavobacteriales</taxon>
        <taxon>Owenweeksiaceae</taxon>
        <taxon>Owenweeksia</taxon>
    </lineage>
</organism>
<keyword evidence="3" id="KW-1185">Reference proteome</keyword>
<protein>
    <recommendedName>
        <fullName evidence="4">Outer membrane protein beta-barrel domain-containing protein</fullName>
    </recommendedName>
</protein>
<proteinExistence type="predicted"/>
<dbReference type="KEGG" id="oho:Oweho_0600"/>
<evidence type="ECO:0008006" key="4">
    <source>
        <dbReference type="Google" id="ProtNLM"/>
    </source>
</evidence>
<name>G8R0F5_OWEHD</name>
<dbReference type="AlphaFoldDB" id="G8R0F5"/>
<gene>
    <name evidence="2" type="ordered locus">Oweho_0600</name>
</gene>
<dbReference type="eggNOG" id="ENOG50310W2">
    <property type="taxonomic scope" value="Bacteria"/>
</dbReference>
<dbReference type="OrthoDB" id="9850580at2"/>
<dbReference type="HOGENOM" id="CLU_1330847_0_0_10"/>
<evidence type="ECO:0000313" key="3">
    <source>
        <dbReference type="Proteomes" id="UP000005631"/>
    </source>
</evidence>
<feature type="signal peptide" evidence="1">
    <location>
        <begin position="1"/>
        <end position="17"/>
    </location>
</feature>
<sequence>MKYIFPLLIVFANATLAQVDITSAFNSTYSGRSIILSGSAYLNPKNEIGIGIRYNINKLAHNDDQNNVFLKRQFGTEFKHHWGITAFYHHYLFKDLKCVKPFVFYDFQYSKSPTRNRMFLPAFEDEELGTLYYEVIEYFGPFTWLENNIGVGIKAKITNRLYLNQKIGVGAIFILGKDEKRPITYDNFEWDFAALIQVGLAYRLEK</sequence>
<dbReference type="Proteomes" id="UP000005631">
    <property type="component" value="Chromosome"/>
</dbReference>
<evidence type="ECO:0000256" key="1">
    <source>
        <dbReference type="SAM" id="SignalP"/>
    </source>
</evidence>